<keyword evidence="5" id="KW-1185">Reference proteome</keyword>
<organism evidence="4 5">
    <name type="scientific">Pristionchus entomophagus</name>
    <dbReference type="NCBI Taxonomy" id="358040"/>
    <lineage>
        <taxon>Eukaryota</taxon>
        <taxon>Metazoa</taxon>
        <taxon>Ecdysozoa</taxon>
        <taxon>Nematoda</taxon>
        <taxon>Chromadorea</taxon>
        <taxon>Rhabditida</taxon>
        <taxon>Rhabditina</taxon>
        <taxon>Diplogasteromorpha</taxon>
        <taxon>Diplogasteroidea</taxon>
        <taxon>Neodiplogasteridae</taxon>
        <taxon>Pristionchus</taxon>
    </lineage>
</organism>
<evidence type="ECO:0000256" key="2">
    <source>
        <dbReference type="RuleBase" id="RU003860"/>
    </source>
</evidence>
<sequence>RRCMISSLRRLAGMAAVEEGPVARLIREKLQLRFTPSHLSVSCESHLHNVPRGAEKHFLVQVVAQEFEGKTVLQRHRMVNECLSQELREGVHALRIDAVPPSKWTGEPPIESPKCLGGSKK</sequence>
<dbReference type="AlphaFoldDB" id="A0AAV5TS56"/>
<dbReference type="PIRSF" id="PIRSF003113">
    <property type="entry name" value="BolA"/>
    <property type="match status" value="1"/>
</dbReference>
<dbReference type="FunFam" id="3.30.300.90:FF:000001">
    <property type="entry name" value="Transcriptional regulator BolA"/>
    <property type="match status" value="1"/>
</dbReference>
<evidence type="ECO:0000256" key="1">
    <source>
        <dbReference type="ARBA" id="ARBA00005578"/>
    </source>
</evidence>
<proteinExistence type="inferred from homology"/>
<dbReference type="SUPFAM" id="SSF82657">
    <property type="entry name" value="BolA-like"/>
    <property type="match status" value="1"/>
</dbReference>
<dbReference type="Proteomes" id="UP001432027">
    <property type="component" value="Unassembled WGS sequence"/>
</dbReference>
<name>A0AAV5TS56_9BILA</name>
<accession>A0AAV5TS56</accession>
<feature type="region of interest" description="Disordered" evidence="3">
    <location>
        <begin position="100"/>
        <end position="121"/>
    </location>
</feature>
<dbReference type="InterPro" id="IPR050961">
    <property type="entry name" value="BolA/IbaG_stress_morph_reg"/>
</dbReference>
<dbReference type="GO" id="GO:1990229">
    <property type="term" value="C:iron-sulfur cluster assembly complex"/>
    <property type="evidence" value="ECO:0007669"/>
    <property type="project" value="UniProtKB-ARBA"/>
</dbReference>
<dbReference type="Gene3D" id="3.30.300.90">
    <property type="entry name" value="BolA-like"/>
    <property type="match status" value="1"/>
</dbReference>
<dbReference type="InterPro" id="IPR036065">
    <property type="entry name" value="BolA-like_sf"/>
</dbReference>
<feature type="non-terminal residue" evidence="4">
    <location>
        <position position="1"/>
    </location>
</feature>
<dbReference type="EMBL" id="BTSX01000004">
    <property type="protein sequence ID" value="GMS96804.1"/>
    <property type="molecule type" value="Genomic_DNA"/>
</dbReference>
<comment type="caution">
    <text evidence="4">The sequence shown here is derived from an EMBL/GenBank/DDBJ whole genome shotgun (WGS) entry which is preliminary data.</text>
</comment>
<evidence type="ECO:0008006" key="6">
    <source>
        <dbReference type="Google" id="ProtNLM"/>
    </source>
</evidence>
<evidence type="ECO:0000313" key="5">
    <source>
        <dbReference type="Proteomes" id="UP001432027"/>
    </source>
</evidence>
<dbReference type="GO" id="GO:0005739">
    <property type="term" value="C:mitochondrion"/>
    <property type="evidence" value="ECO:0007669"/>
    <property type="project" value="TreeGrafter"/>
</dbReference>
<evidence type="ECO:0000313" key="4">
    <source>
        <dbReference type="EMBL" id="GMS96804.1"/>
    </source>
</evidence>
<evidence type="ECO:0000256" key="3">
    <source>
        <dbReference type="SAM" id="MobiDB-lite"/>
    </source>
</evidence>
<dbReference type="Pfam" id="PF01722">
    <property type="entry name" value="BolA"/>
    <property type="match status" value="1"/>
</dbReference>
<protein>
    <recommendedName>
        <fullName evidence="6">BolA family member 1</fullName>
    </recommendedName>
</protein>
<dbReference type="InterPro" id="IPR002634">
    <property type="entry name" value="BolA"/>
</dbReference>
<dbReference type="PANTHER" id="PTHR46229">
    <property type="entry name" value="BOLA TRANSCRIPTION REGULATOR"/>
    <property type="match status" value="1"/>
</dbReference>
<gene>
    <name evidence="4" type="ORF">PENTCL1PPCAC_18979</name>
</gene>
<dbReference type="PANTHER" id="PTHR46229:SF2">
    <property type="entry name" value="BOLA-LIKE PROTEIN 1"/>
    <property type="match status" value="1"/>
</dbReference>
<comment type="similarity">
    <text evidence="1 2">Belongs to the BolA/IbaG family.</text>
</comment>
<reference evidence="4" key="1">
    <citation type="submission" date="2023-10" db="EMBL/GenBank/DDBJ databases">
        <title>Genome assembly of Pristionchus species.</title>
        <authorList>
            <person name="Yoshida K."/>
            <person name="Sommer R.J."/>
        </authorList>
    </citation>
    <scope>NUCLEOTIDE SEQUENCE</scope>
    <source>
        <strain evidence="4">RS0144</strain>
    </source>
</reference>